<evidence type="ECO:0000313" key="2">
    <source>
        <dbReference type="Proteomes" id="UP000045782"/>
    </source>
</evidence>
<dbReference type="EMBL" id="CSWP01000009">
    <property type="protein sequence ID" value="CPV66834.1"/>
    <property type="molecule type" value="Genomic_DNA"/>
</dbReference>
<organism evidence="1 2">
    <name type="scientific">Mycobacteroides abscessus</name>
    <dbReference type="NCBI Taxonomy" id="36809"/>
    <lineage>
        <taxon>Bacteria</taxon>
        <taxon>Bacillati</taxon>
        <taxon>Actinomycetota</taxon>
        <taxon>Actinomycetes</taxon>
        <taxon>Mycobacteriales</taxon>
        <taxon>Mycobacteriaceae</taxon>
        <taxon>Mycobacteroides</taxon>
    </lineage>
</organism>
<dbReference type="RefSeq" id="WP_052619116.1">
    <property type="nucleotide sequence ID" value="NZ_CSWP01000009.1"/>
</dbReference>
<protein>
    <submittedName>
        <fullName evidence="1">Uncharacterized protein</fullName>
    </submittedName>
</protein>
<name>A0A0U0ZSJ0_9MYCO</name>
<sequence>MTTHEADHHEVVHVTRIEPLQHEIDAATAIFGLSYDLHDPETAWWYAVTSGKTAAQMAGTVDEYAGKLTARLMEASAAYGWWPKEFPEGSGEYIAVKIEQWVAEGHPFTTKIPDLATLLDRWNIPMKVVDAEQGTTIIAPVEASDESTLGARLAGPPAPPAHTGSPRVIDELRQIITASQDGPTVD</sequence>
<dbReference type="AlphaFoldDB" id="A0A0U0ZSJ0"/>
<proteinExistence type="predicted"/>
<dbReference type="Proteomes" id="UP000045782">
    <property type="component" value="Unassembled WGS sequence"/>
</dbReference>
<reference evidence="1 2" key="1">
    <citation type="submission" date="2015-03" db="EMBL/GenBank/DDBJ databases">
        <authorList>
            <person name="Murphy D."/>
        </authorList>
    </citation>
    <scope>NUCLEOTIDE SEQUENCE [LARGE SCALE GENOMIC DNA]</scope>
    <source>
        <strain evidence="1 2">PAP088</strain>
    </source>
</reference>
<accession>A0A0U0ZSJ0</accession>
<gene>
    <name evidence="1" type="ORF">ERS075579_04089</name>
</gene>
<evidence type="ECO:0000313" key="1">
    <source>
        <dbReference type="EMBL" id="CPV66834.1"/>
    </source>
</evidence>